<name>A0ABQ8T1W8_PERAM</name>
<reference evidence="1 2" key="1">
    <citation type="journal article" date="2022" name="Allergy">
        <title>Genome assembly and annotation of Periplaneta americana reveal a comprehensive cockroach allergen profile.</title>
        <authorList>
            <person name="Wang L."/>
            <person name="Xiong Q."/>
            <person name="Saelim N."/>
            <person name="Wang L."/>
            <person name="Nong W."/>
            <person name="Wan A.T."/>
            <person name="Shi M."/>
            <person name="Liu X."/>
            <person name="Cao Q."/>
            <person name="Hui J.H.L."/>
            <person name="Sookrung N."/>
            <person name="Leung T.F."/>
            <person name="Tungtrongchitr A."/>
            <person name="Tsui S.K.W."/>
        </authorList>
    </citation>
    <scope>NUCLEOTIDE SEQUENCE [LARGE SCALE GENOMIC DNA]</scope>
    <source>
        <strain evidence="1">PWHHKU_190912</strain>
    </source>
</reference>
<sequence>MAGLSEGGNEPPDNGDVQYVNNVSVKGIGIEGKVRRVSTEFKAMTNPFPYNSLSRLIRSRAQTCRKSGGVSRHNACADEGNVEDPQRLPRMSDPGNLVKKSERRSLESLKMSGKGELDTTVKWNVHKGITHFSVKVVFKLPSIEGIAQLAPSYYGVSATVKKANIVSNNMCSFNNASN</sequence>
<proteinExistence type="predicted"/>
<gene>
    <name evidence="1" type="ORF">ANN_08114</name>
</gene>
<comment type="caution">
    <text evidence="1">The sequence shown here is derived from an EMBL/GenBank/DDBJ whole genome shotgun (WGS) entry which is preliminary data.</text>
</comment>
<keyword evidence="2" id="KW-1185">Reference proteome</keyword>
<evidence type="ECO:0000313" key="1">
    <source>
        <dbReference type="EMBL" id="KAJ4439983.1"/>
    </source>
</evidence>
<evidence type="ECO:0000313" key="2">
    <source>
        <dbReference type="Proteomes" id="UP001148838"/>
    </source>
</evidence>
<dbReference type="Proteomes" id="UP001148838">
    <property type="component" value="Unassembled WGS sequence"/>
</dbReference>
<accession>A0ABQ8T1W8</accession>
<organism evidence="1 2">
    <name type="scientific">Periplaneta americana</name>
    <name type="common">American cockroach</name>
    <name type="synonym">Blatta americana</name>
    <dbReference type="NCBI Taxonomy" id="6978"/>
    <lineage>
        <taxon>Eukaryota</taxon>
        <taxon>Metazoa</taxon>
        <taxon>Ecdysozoa</taxon>
        <taxon>Arthropoda</taxon>
        <taxon>Hexapoda</taxon>
        <taxon>Insecta</taxon>
        <taxon>Pterygota</taxon>
        <taxon>Neoptera</taxon>
        <taxon>Polyneoptera</taxon>
        <taxon>Dictyoptera</taxon>
        <taxon>Blattodea</taxon>
        <taxon>Blattoidea</taxon>
        <taxon>Blattidae</taxon>
        <taxon>Blattinae</taxon>
        <taxon>Periplaneta</taxon>
    </lineage>
</organism>
<protein>
    <submittedName>
        <fullName evidence="1">Uncharacterized protein</fullName>
    </submittedName>
</protein>
<dbReference type="EMBL" id="JAJSOF020000017">
    <property type="protein sequence ID" value="KAJ4439983.1"/>
    <property type="molecule type" value="Genomic_DNA"/>
</dbReference>